<proteinExistence type="predicted"/>
<organism evidence="1 2">
    <name type="scientific">Candidatus Accumulibacter phosphatis</name>
    <dbReference type="NCBI Taxonomy" id="327160"/>
    <lineage>
        <taxon>Bacteria</taxon>
        <taxon>Pseudomonadati</taxon>
        <taxon>Pseudomonadota</taxon>
        <taxon>Betaproteobacteria</taxon>
        <taxon>Candidatus Accumulibacter</taxon>
    </lineage>
</organism>
<reference evidence="1 2" key="1">
    <citation type="submission" date="2014-02" db="EMBL/GenBank/DDBJ databases">
        <title>Expanding our view of genomic diversity in Candidatus Accumulibacter clades.</title>
        <authorList>
            <person name="Skennerton C.T."/>
            <person name="Barr J.J."/>
            <person name="Slater F.R."/>
            <person name="Bond P.L."/>
            <person name="Tyson G.W."/>
        </authorList>
    </citation>
    <scope>NUCLEOTIDE SEQUENCE [LARGE SCALE GENOMIC DNA]</scope>
    <source>
        <strain evidence="2">BA-91</strain>
    </source>
</reference>
<name>A0A080LZC2_9PROT</name>
<accession>A0A080LZC2</accession>
<dbReference type="EMBL" id="JDVG02000061">
    <property type="protein sequence ID" value="KFB74317.1"/>
    <property type="molecule type" value="Genomic_DNA"/>
</dbReference>
<evidence type="ECO:0000313" key="2">
    <source>
        <dbReference type="Proteomes" id="UP000020077"/>
    </source>
</evidence>
<comment type="caution">
    <text evidence="1">The sequence shown here is derived from an EMBL/GenBank/DDBJ whole genome shotgun (WGS) entry which is preliminary data.</text>
</comment>
<sequence>MHHFGDEQPFQDLGGRARQLALARAGLATYQQRPLCRQRGTYRPGRIFVETVYRRRPRTALWQRDLVEEDAGNDRGVHGFLASCSGMVRKFRITVLK</sequence>
<evidence type="ECO:0000313" key="1">
    <source>
        <dbReference type="EMBL" id="KFB74317.1"/>
    </source>
</evidence>
<dbReference type="Proteomes" id="UP000020077">
    <property type="component" value="Unassembled WGS sequence"/>
</dbReference>
<dbReference type="AlphaFoldDB" id="A0A080LZC2"/>
<protein>
    <submittedName>
        <fullName evidence="1">Uncharacterized protein</fullName>
    </submittedName>
</protein>
<gene>
    <name evidence="1" type="ORF">AW09_000394</name>
</gene>